<dbReference type="GO" id="GO:1903607">
    <property type="term" value="P:cytochrome c biosynthetic process"/>
    <property type="evidence" value="ECO:0007669"/>
    <property type="project" value="TreeGrafter"/>
</dbReference>
<dbReference type="NCBIfam" id="TIGR03141">
    <property type="entry name" value="cytochro_ccmD"/>
    <property type="match status" value="1"/>
</dbReference>
<feature type="coiled-coil region" evidence="13">
    <location>
        <begin position="43"/>
        <end position="70"/>
    </location>
</feature>
<feature type="transmembrane region" description="Helical" evidence="12">
    <location>
        <begin position="23"/>
        <end position="43"/>
    </location>
</feature>
<evidence type="ECO:0000256" key="8">
    <source>
        <dbReference type="ARBA" id="ARBA00022692"/>
    </source>
</evidence>
<keyword evidence="5 12" id="KW-0813">Transport</keyword>
<comment type="function">
    <text evidence="1 12">Required for the export of heme to the periplasm for the biogenesis of c-type cytochromes.</text>
</comment>
<evidence type="ECO:0000256" key="12">
    <source>
        <dbReference type="RuleBase" id="RU363101"/>
    </source>
</evidence>
<dbReference type="PANTHER" id="PTHR37531">
    <property type="entry name" value="HEME EXPORTER PROTEIN D"/>
    <property type="match status" value="1"/>
</dbReference>
<evidence type="ECO:0000256" key="4">
    <source>
        <dbReference type="ARBA" id="ARBA00016461"/>
    </source>
</evidence>
<comment type="subcellular location">
    <subcellularLocation>
        <location evidence="2 12">Cell inner membrane</location>
        <topology evidence="2 12">Single-pass membrane protein</topology>
    </subcellularLocation>
</comment>
<evidence type="ECO:0000256" key="10">
    <source>
        <dbReference type="ARBA" id="ARBA00022989"/>
    </source>
</evidence>
<keyword evidence="6 12" id="KW-1003">Cell membrane</keyword>
<dbReference type="AlphaFoldDB" id="A0A4Y8UJ56"/>
<protein>
    <recommendedName>
        <fullName evidence="4 12">Heme exporter protein D</fullName>
    </recommendedName>
</protein>
<dbReference type="InterPro" id="IPR007078">
    <property type="entry name" value="Haem_export_protD_CcmD"/>
</dbReference>
<keyword evidence="15" id="KW-1185">Reference proteome</keyword>
<comment type="caution">
    <text evidence="14">The sequence shown here is derived from an EMBL/GenBank/DDBJ whole genome shotgun (WGS) entry which is preliminary data.</text>
</comment>
<evidence type="ECO:0000256" key="11">
    <source>
        <dbReference type="ARBA" id="ARBA00023136"/>
    </source>
</evidence>
<gene>
    <name evidence="14" type="primary">ccmD</name>
    <name evidence="14" type="ORF">E3W66_02005</name>
</gene>
<reference evidence="14 15" key="1">
    <citation type="submission" date="2019-03" db="EMBL/GenBank/DDBJ databases">
        <title>Draft genome of Gammaproteobacteria bacterium LSUCC0057, a member of the SAR92 clade.</title>
        <authorList>
            <person name="Lanclos V.C."/>
            <person name="Doiron C."/>
            <person name="Henson M.W."/>
            <person name="Thrash J.C."/>
        </authorList>
    </citation>
    <scope>NUCLEOTIDE SEQUENCE [LARGE SCALE GENOMIC DNA]</scope>
    <source>
        <strain evidence="14 15">LSUCC0057</strain>
    </source>
</reference>
<keyword evidence="13" id="KW-0175">Coiled coil</keyword>
<evidence type="ECO:0000256" key="7">
    <source>
        <dbReference type="ARBA" id="ARBA00022519"/>
    </source>
</evidence>
<evidence type="ECO:0000313" key="15">
    <source>
        <dbReference type="Proteomes" id="UP000298133"/>
    </source>
</evidence>
<dbReference type="Proteomes" id="UP000298133">
    <property type="component" value="Unassembled WGS sequence"/>
</dbReference>
<evidence type="ECO:0000256" key="3">
    <source>
        <dbReference type="ARBA" id="ARBA00008741"/>
    </source>
</evidence>
<dbReference type="GO" id="GO:0005886">
    <property type="term" value="C:plasma membrane"/>
    <property type="evidence" value="ECO:0007669"/>
    <property type="project" value="UniProtKB-SubCell"/>
</dbReference>
<evidence type="ECO:0000256" key="2">
    <source>
        <dbReference type="ARBA" id="ARBA00004377"/>
    </source>
</evidence>
<keyword evidence="10 12" id="KW-1133">Transmembrane helix</keyword>
<evidence type="ECO:0000313" key="14">
    <source>
        <dbReference type="EMBL" id="TFH68750.1"/>
    </source>
</evidence>
<proteinExistence type="inferred from homology"/>
<dbReference type="GO" id="GO:0015886">
    <property type="term" value="P:heme transport"/>
    <property type="evidence" value="ECO:0007669"/>
    <property type="project" value="InterPro"/>
</dbReference>
<accession>A0A4Y8UJ56</accession>
<comment type="similarity">
    <text evidence="3 12">Belongs to the CcmD/CycX/HelD family.</text>
</comment>
<dbReference type="Pfam" id="PF04995">
    <property type="entry name" value="CcmD"/>
    <property type="match status" value="1"/>
</dbReference>
<evidence type="ECO:0000256" key="1">
    <source>
        <dbReference type="ARBA" id="ARBA00002442"/>
    </source>
</evidence>
<evidence type="ECO:0000256" key="6">
    <source>
        <dbReference type="ARBA" id="ARBA00022475"/>
    </source>
</evidence>
<sequence length="70" mass="8061">MVELKWQFENWQAFWQMAGHGPYVWAAVAVTAVVMVALVAAPLRRRRQLLAEVAREQQRAERRAEAANRA</sequence>
<keyword evidence="9 12" id="KW-0201">Cytochrome c-type biogenesis</keyword>
<evidence type="ECO:0000256" key="5">
    <source>
        <dbReference type="ARBA" id="ARBA00022448"/>
    </source>
</evidence>
<keyword evidence="11 12" id="KW-0472">Membrane</keyword>
<name>A0A4Y8UJ56_9GAMM</name>
<keyword evidence="7 12" id="KW-0997">Cell inner membrane</keyword>
<dbReference type="InterPro" id="IPR052075">
    <property type="entry name" value="Heme_exporter_D"/>
</dbReference>
<dbReference type="EMBL" id="SPIA01000001">
    <property type="protein sequence ID" value="TFH68750.1"/>
    <property type="molecule type" value="Genomic_DNA"/>
</dbReference>
<evidence type="ECO:0000256" key="13">
    <source>
        <dbReference type="SAM" id="Coils"/>
    </source>
</evidence>
<organism evidence="14 15">
    <name type="scientific">Gammaproteobacteria bacterium LSUCC0057</name>
    <dbReference type="NCBI Taxonomy" id="2559237"/>
    <lineage>
        <taxon>Bacteria</taxon>
        <taxon>Pseudomonadati</taxon>
        <taxon>Pseudomonadota</taxon>
        <taxon>Gammaproteobacteria</taxon>
        <taxon>Cellvibrionales</taxon>
        <taxon>Porticoccaceae</taxon>
        <taxon>SAR92 clade</taxon>
    </lineage>
</organism>
<keyword evidence="8 12" id="KW-0812">Transmembrane</keyword>
<dbReference type="GO" id="GO:0017004">
    <property type="term" value="P:cytochrome complex assembly"/>
    <property type="evidence" value="ECO:0007669"/>
    <property type="project" value="UniProtKB-KW"/>
</dbReference>
<dbReference type="PANTHER" id="PTHR37531:SF1">
    <property type="entry name" value="HEME EXPORTER PROTEIN D"/>
    <property type="match status" value="1"/>
</dbReference>
<evidence type="ECO:0000256" key="9">
    <source>
        <dbReference type="ARBA" id="ARBA00022748"/>
    </source>
</evidence>